<evidence type="ECO:0000256" key="5">
    <source>
        <dbReference type="ARBA" id="ARBA00022741"/>
    </source>
</evidence>
<keyword evidence="3" id="KW-0808">Transferase</keyword>
<feature type="domain" description="Protein kinase" evidence="14">
    <location>
        <begin position="79"/>
        <end position="337"/>
    </location>
</feature>
<dbReference type="GO" id="GO:0005737">
    <property type="term" value="C:cytoplasm"/>
    <property type="evidence" value="ECO:0000318"/>
    <property type="project" value="GO_Central"/>
</dbReference>
<keyword evidence="2" id="KW-0723">Serine/threonine-protein kinase</keyword>
<evidence type="ECO:0000256" key="10">
    <source>
        <dbReference type="ARBA" id="ARBA00047899"/>
    </source>
</evidence>
<evidence type="ECO:0000256" key="8">
    <source>
        <dbReference type="ARBA" id="ARBA00022840"/>
    </source>
</evidence>
<dbReference type="InterPro" id="IPR000719">
    <property type="entry name" value="Prot_kinase_dom"/>
</dbReference>
<dbReference type="FunFam" id="1.10.510.10:FF:000249">
    <property type="entry name" value="Calcium-dependent protein kinase SK5"/>
    <property type="match status" value="1"/>
</dbReference>
<accession>A0A1Y1IF45</accession>
<feature type="domain" description="EF-hand" evidence="15">
    <location>
        <begin position="452"/>
        <end position="486"/>
    </location>
</feature>
<proteinExistence type="inferred from homology"/>
<dbReference type="Proteomes" id="UP000054558">
    <property type="component" value="Unassembled WGS sequence"/>
</dbReference>
<dbReference type="Gene3D" id="3.30.200.20">
    <property type="entry name" value="Phosphorylase Kinase, domain 1"/>
    <property type="match status" value="1"/>
</dbReference>
<keyword evidence="17" id="KW-1185">Reference proteome</keyword>
<feature type="binding site" evidence="12">
    <location>
        <position position="112"/>
    </location>
    <ligand>
        <name>ATP</name>
        <dbReference type="ChEBI" id="CHEBI:30616"/>
    </ligand>
</feature>
<dbReference type="InterPro" id="IPR050205">
    <property type="entry name" value="CDPK_Ser/Thr_kinases"/>
</dbReference>
<dbReference type="Pfam" id="PF13499">
    <property type="entry name" value="EF-hand_7"/>
    <property type="match status" value="2"/>
</dbReference>
<dbReference type="Gene3D" id="1.10.510.10">
    <property type="entry name" value="Transferase(Phosphotransferase) domain 1"/>
    <property type="match status" value="1"/>
</dbReference>
<evidence type="ECO:0000313" key="16">
    <source>
        <dbReference type="EMBL" id="GAQ88622.1"/>
    </source>
</evidence>
<dbReference type="OMA" id="YTEEWSK"/>
<dbReference type="EC" id="2.7.11.1" evidence="1"/>
<dbReference type="STRING" id="105231.A0A1Y1IF45"/>
<feature type="region of interest" description="Disordered" evidence="13">
    <location>
        <begin position="1"/>
        <end position="69"/>
    </location>
</feature>
<keyword evidence="7" id="KW-0106">Calcium</keyword>
<dbReference type="InterPro" id="IPR002048">
    <property type="entry name" value="EF_hand_dom"/>
</dbReference>
<evidence type="ECO:0000256" key="2">
    <source>
        <dbReference type="ARBA" id="ARBA00022527"/>
    </source>
</evidence>
<dbReference type="CDD" id="cd05117">
    <property type="entry name" value="STKc_CAMK"/>
    <property type="match status" value="1"/>
</dbReference>
<keyword evidence="5 12" id="KW-0547">Nucleotide-binding</keyword>
<comment type="similarity">
    <text evidence="9">Belongs to the protein kinase superfamily. Ser/Thr protein kinase family. CDPK subfamily.</text>
</comment>
<dbReference type="GO" id="GO:0005509">
    <property type="term" value="F:calcium ion binding"/>
    <property type="evidence" value="ECO:0007669"/>
    <property type="project" value="InterPro"/>
</dbReference>
<dbReference type="InterPro" id="IPR008271">
    <property type="entry name" value="Ser/Thr_kinase_AS"/>
</dbReference>
<feature type="domain" description="EF-hand" evidence="15">
    <location>
        <begin position="380"/>
        <end position="415"/>
    </location>
</feature>
<evidence type="ECO:0000256" key="3">
    <source>
        <dbReference type="ARBA" id="ARBA00022679"/>
    </source>
</evidence>
<comment type="catalytic activity">
    <reaction evidence="11">
        <text>L-seryl-[protein] + ATP = O-phospho-L-seryl-[protein] + ADP + H(+)</text>
        <dbReference type="Rhea" id="RHEA:17989"/>
        <dbReference type="Rhea" id="RHEA-COMP:9863"/>
        <dbReference type="Rhea" id="RHEA-COMP:11604"/>
        <dbReference type="ChEBI" id="CHEBI:15378"/>
        <dbReference type="ChEBI" id="CHEBI:29999"/>
        <dbReference type="ChEBI" id="CHEBI:30616"/>
        <dbReference type="ChEBI" id="CHEBI:83421"/>
        <dbReference type="ChEBI" id="CHEBI:456216"/>
        <dbReference type="EC" id="2.7.11.1"/>
    </reaction>
</comment>
<sequence length="533" mass="58350">MGNACAKGGDRSDAHEQKVDKKAKPQVNGAPAQTGTTAPMAVGTAVQPGGAHPVRPARPAPLSIHSVLGRPTEDVKTKYTIGKELGRGQFGVTHLCVDRETGAQYACKSIAKRKLQSKEDIEDVRREVSIMHHLKGHNNIVQLFGAYEDKHAVHLVMEVCAGGELFDRIIAKGHYTEKQAAATLRIIVGVVQACHSLGVMHRDLKPENFLLADKSEDAALKATDFGLSVYFRPGEKFSDIVGSAYYVAPEVLRRNYGPEADVWSCGVILYILLCGVPPFWAETEQGIFDAVLRGTIDFQSDPWPRISPSAKDLVKRMLRQDPKERLTAHQVLTHPWARVDGDAPDKPLDNAVLTRLKKFSAMNKVKKVALKIIANSLSEEEISGLRAMFQSLDTDNSGAITFEELKTGLKKLGSNLAEEEVRKLMEAADADNSGTLDYQEFVAATMAASKAIEDDKLVAAFAAIDADGDGEITVDELEAVLVRNGMADHEKVADIVKEIDTNNDGKIDYEEFVAMMRQEAVDKGPSVRQRRVR</sequence>
<dbReference type="OrthoDB" id="40902at2759"/>
<dbReference type="GO" id="GO:0009931">
    <property type="term" value="F:calcium-dependent protein serine/threonine kinase activity"/>
    <property type="evidence" value="ECO:0000318"/>
    <property type="project" value="GO_Central"/>
</dbReference>
<dbReference type="InterPro" id="IPR011009">
    <property type="entry name" value="Kinase-like_dom_sf"/>
</dbReference>
<name>A0A1Y1IF45_KLENI</name>
<keyword evidence="6 16" id="KW-0418">Kinase</keyword>
<dbReference type="GO" id="GO:0005524">
    <property type="term" value="F:ATP binding"/>
    <property type="evidence" value="ECO:0007669"/>
    <property type="project" value="UniProtKB-UniRule"/>
</dbReference>
<dbReference type="SMART" id="SM00220">
    <property type="entry name" value="S_TKc"/>
    <property type="match status" value="1"/>
</dbReference>
<dbReference type="InterPro" id="IPR017441">
    <property type="entry name" value="Protein_kinase_ATP_BS"/>
</dbReference>
<comment type="catalytic activity">
    <reaction evidence="10">
        <text>L-threonyl-[protein] + ATP = O-phospho-L-threonyl-[protein] + ADP + H(+)</text>
        <dbReference type="Rhea" id="RHEA:46608"/>
        <dbReference type="Rhea" id="RHEA-COMP:11060"/>
        <dbReference type="Rhea" id="RHEA-COMP:11605"/>
        <dbReference type="ChEBI" id="CHEBI:15378"/>
        <dbReference type="ChEBI" id="CHEBI:30013"/>
        <dbReference type="ChEBI" id="CHEBI:30616"/>
        <dbReference type="ChEBI" id="CHEBI:61977"/>
        <dbReference type="ChEBI" id="CHEBI:456216"/>
        <dbReference type="EC" id="2.7.11.1"/>
    </reaction>
</comment>
<evidence type="ECO:0000256" key="6">
    <source>
        <dbReference type="ARBA" id="ARBA00022777"/>
    </source>
</evidence>
<evidence type="ECO:0000256" key="11">
    <source>
        <dbReference type="ARBA" id="ARBA00048679"/>
    </source>
</evidence>
<evidence type="ECO:0000256" key="13">
    <source>
        <dbReference type="SAM" id="MobiDB-lite"/>
    </source>
</evidence>
<dbReference type="SMART" id="SM00054">
    <property type="entry name" value="EFh"/>
    <property type="match status" value="4"/>
</dbReference>
<gene>
    <name evidence="16" type="ORF">KFL_004450090</name>
</gene>
<dbReference type="InterPro" id="IPR018247">
    <property type="entry name" value="EF_Hand_1_Ca_BS"/>
</dbReference>
<dbReference type="PANTHER" id="PTHR24349">
    <property type="entry name" value="SERINE/THREONINE-PROTEIN KINASE"/>
    <property type="match status" value="1"/>
</dbReference>
<evidence type="ECO:0000256" key="4">
    <source>
        <dbReference type="ARBA" id="ARBA00022723"/>
    </source>
</evidence>
<evidence type="ECO:0000256" key="12">
    <source>
        <dbReference type="PROSITE-ProRule" id="PRU10141"/>
    </source>
</evidence>
<evidence type="ECO:0000256" key="9">
    <source>
        <dbReference type="ARBA" id="ARBA00024334"/>
    </source>
</evidence>
<dbReference type="InterPro" id="IPR011992">
    <property type="entry name" value="EF-hand-dom_pair"/>
</dbReference>
<evidence type="ECO:0000256" key="1">
    <source>
        <dbReference type="ARBA" id="ARBA00012513"/>
    </source>
</evidence>
<protein>
    <recommendedName>
        <fullName evidence="1">non-specific serine/threonine protein kinase</fullName>
        <ecNumber evidence="1">2.7.11.1</ecNumber>
    </recommendedName>
</protein>
<dbReference type="GO" id="GO:0035556">
    <property type="term" value="P:intracellular signal transduction"/>
    <property type="evidence" value="ECO:0000318"/>
    <property type="project" value="GO_Central"/>
</dbReference>
<dbReference type="PROSITE" id="PS00018">
    <property type="entry name" value="EF_HAND_1"/>
    <property type="match status" value="3"/>
</dbReference>
<dbReference type="GO" id="GO:0004683">
    <property type="term" value="F:calcium/calmodulin-dependent protein kinase activity"/>
    <property type="evidence" value="ECO:0000318"/>
    <property type="project" value="GO_Central"/>
</dbReference>
<dbReference type="PROSITE" id="PS50011">
    <property type="entry name" value="PROTEIN_KINASE_DOM"/>
    <property type="match status" value="1"/>
</dbReference>
<dbReference type="AlphaFoldDB" id="A0A1Y1IF45"/>
<evidence type="ECO:0000259" key="14">
    <source>
        <dbReference type="PROSITE" id="PS50011"/>
    </source>
</evidence>
<reference evidence="16 17" key="1">
    <citation type="journal article" date="2014" name="Nat. Commun.">
        <title>Klebsormidium flaccidum genome reveals primary factors for plant terrestrial adaptation.</title>
        <authorList>
            <person name="Hori K."/>
            <person name="Maruyama F."/>
            <person name="Fujisawa T."/>
            <person name="Togashi T."/>
            <person name="Yamamoto N."/>
            <person name="Seo M."/>
            <person name="Sato S."/>
            <person name="Yamada T."/>
            <person name="Mori H."/>
            <person name="Tajima N."/>
            <person name="Moriyama T."/>
            <person name="Ikeuchi M."/>
            <person name="Watanabe M."/>
            <person name="Wada H."/>
            <person name="Kobayashi K."/>
            <person name="Saito M."/>
            <person name="Masuda T."/>
            <person name="Sasaki-Sekimoto Y."/>
            <person name="Mashiguchi K."/>
            <person name="Awai K."/>
            <person name="Shimojima M."/>
            <person name="Masuda S."/>
            <person name="Iwai M."/>
            <person name="Nobusawa T."/>
            <person name="Narise T."/>
            <person name="Kondo S."/>
            <person name="Saito H."/>
            <person name="Sato R."/>
            <person name="Murakawa M."/>
            <person name="Ihara Y."/>
            <person name="Oshima-Yamada Y."/>
            <person name="Ohtaka K."/>
            <person name="Satoh M."/>
            <person name="Sonobe K."/>
            <person name="Ishii M."/>
            <person name="Ohtani R."/>
            <person name="Kanamori-Sato M."/>
            <person name="Honoki R."/>
            <person name="Miyazaki D."/>
            <person name="Mochizuki H."/>
            <person name="Umetsu J."/>
            <person name="Higashi K."/>
            <person name="Shibata D."/>
            <person name="Kamiya Y."/>
            <person name="Sato N."/>
            <person name="Nakamura Y."/>
            <person name="Tabata S."/>
            <person name="Ida S."/>
            <person name="Kurokawa K."/>
            <person name="Ohta H."/>
        </authorList>
    </citation>
    <scope>NUCLEOTIDE SEQUENCE [LARGE SCALE GENOMIC DNA]</scope>
    <source>
        <strain evidence="16 17">NIES-2285</strain>
    </source>
</reference>
<organism evidence="16 17">
    <name type="scientific">Klebsormidium nitens</name>
    <name type="common">Green alga</name>
    <name type="synonym">Ulothrix nitens</name>
    <dbReference type="NCBI Taxonomy" id="105231"/>
    <lineage>
        <taxon>Eukaryota</taxon>
        <taxon>Viridiplantae</taxon>
        <taxon>Streptophyta</taxon>
        <taxon>Klebsormidiophyceae</taxon>
        <taxon>Klebsormidiales</taxon>
        <taxon>Klebsormidiaceae</taxon>
        <taxon>Klebsormidium</taxon>
    </lineage>
</organism>
<dbReference type="PROSITE" id="PS50222">
    <property type="entry name" value="EF_HAND_2"/>
    <property type="match status" value="4"/>
</dbReference>
<dbReference type="GO" id="GO:0005634">
    <property type="term" value="C:nucleus"/>
    <property type="evidence" value="ECO:0000318"/>
    <property type="project" value="GO_Central"/>
</dbReference>
<evidence type="ECO:0000256" key="7">
    <source>
        <dbReference type="ARBA" id="ARBA00022837"/>
    </source>
</evidence>
<feature type="compositionally biased region" description="Basic and acidic residues" evidence="13">
    <location>
        <begin position="8"/>
        <end position="23"/>
    </location>
</feature>
<dbReference type="Gene3D" id="1.10.238.10">
    <property type="entry name" value="EF-hand"/>
    <property type="match status" value="1"/>
</dbReference>
<dbReference type="PROSITE" id="PS00107">
    <property type="entry name" value="PROTEIN_KINASE_ATP"/>
    <property type="match status" value="1"/>
</dbReference>
<feature type="domain" description="EF-hand" evidence="15">
    <location>
        <begin position="416"/>
        <end position="451"/>
    </location>
</feature>
<keyword evidence="8 12" id="KW-0067">ATP-binding</keyword>
<dbReference type="EMBL" id="DF237394">
    <property type="protein sequence ID" value="GAQ88622.1"/>
    <property type="molecule type" value="Genomic_DNA"/>
</dbReference>
<dbReference type="FunFam" id="3.30.200.20:FF:000004">
    <property type="entry name" value="Calcium-dependent protein kinase 1"/>
    <property type="match status" value="1"/>
</dbReference>
<dbReference type="SUPFAM" id="SSF56112">
    <property type="entry name" value="Protein kinase-like (PK-like)"/>
    <property type="match status" value="1"/>
</dbReference>
<feature type="domain" description="EF-hand" evidence="15">
    <location>
        <begin position="487"/>
        <end position="522"/>
    </location>
</feature>
<evidence type="ECO:0000259" key="15">
    <source>
        <dbReference type="PROSITE" id="PS50222"/>
    </source>
</evidence>
<dbReference type="SUPFAM" id="SSF47473">
    <property type="entry name" value="EF-hand"/>
    <property type="match status" value="1"/>
</dbReference>
<keyword evidence="4" id="KW-0479">Metal-binding</keyword>
<evidence type="ECO:0000313" key="17">
    <source>
        <dbReference type="Proteomes" id="UP000054558"/>
    </source>
</evidence>
<dbReference type="GO" id="GO:0005516">
    <property type="term" value="F:calmodulin binding"/>
    <property type="evidence" value="ECO:0000318"/>
    <property type="project" value="GO_Central"/>
</dbReference>
<dbReference type="PROSITE" id="PS00108">
    <property type="entry name" value="PROTEIN_KINASE_ST"/>
    <property type="match status" value="1"/>
</dbReference>
<dbReference type="CDD" id="cd00051">
    <property type="entry name" value="EFh"/>
    <property type="match status" value="2"/>
</dbReference>
<dbReference type="Pfam" id="PF00069">
    <property type="entry name" value="Pkinase"/>
    <property type="match status" value="1"/>
</dbReference>
<dbReference type="FunFam" id="1.10.238.10:FF:000086">
    <property type="entry name" value="calcium-dependent protein kinase SK5"/>
    <property type="match status" value="1"/>
</dbReference>